<evidence type="ECO:0000256" key="4">
    <source>
        <dbReference type="ARBA" id="ARBA00023254"/>
    </source>
</evidence>
<feature type="region of interest" description="Disordered" evidence="7">
    <location>
        <begin position="138"/>
        <end position="321"/>
    </location>
</feature>
<evidence type="ECO:0000256" key="1">
    <source>
        <dbReference type="ARBA" id="ARBA00022723"/>
    </source>
</evidence>
<evidence type="ECO:0000259" key="8">
    <source>
        <dbReference type="PROSITE" id="PS50089"/>
    </source>
</evidence>
<feature type="compositionally biased region" description="Polar residues" evidence="7">
    <location>
        <begin position="163"/>
        <end position="185"/>
    </location>
</feature>
<evidence type="ECO:0000313" key="10">
    <source>
        <dbReference type="Proteomes" id="UP001159405"/>
    </source>
</evidence>
<evidence type="ECO:0000256" key="6">
    <source>
        <dbReference type="SAM" id="Coils"/>
    </source>
</evidence>
<gene>
    <name evidence="9" type="ORF">PLOB_00036535</name>
</gene>
<keyword evidence="2 5" id="KW-0863">Zinc-finger</keyword>
<organism evidence="9 10">
    <name type="scientific">Porites lobata</name>
    <dbReference type="NCBI Taxonomy" id="104759"/>
    <lineage>
        <taxon>Eukaryota</taxon>
        <taxon>Metazoa</taxon>
        <taxon>Cnidaria</taxon>
        <taxon>Anthozoa</taxon>
        <taxon>Hexacorallia</taxon>
        <taxon>Scleractinia</taxon>
        <taxon>Fungiina</taxon>
        <taxon>Poritidae</taxon>
        <taxon>Porites</taxon>
    </lineage>
</organism>
<comment type="caution">
    <text evidence="9">The sequence shown here is derived from an EMBL/GenBank/DDBJ whole genome shotgun (WGS) entry which is preliminary data.</text>
</comment>
<proteinExistence type="predicted"/>
<keyword evidence="3" id="KW-0862">Zinc</keyword>
<dbReference type="InterPro" id="IPR001841">
    <property type="entry name" value="Znf_RING"/>
</dbReference>
<evidence type="ECO:0000256" key="7">
    <source>
        <dbReference type="SAM" id="MobiDB-lite"/>
    </source>
</evidence>
<dbReference type="PROSITE" id="PS00518">
    <property type="entry name" value="ZF_RING_1"/>
    <property type="match status" value="1"/>
</dbReference>
<dbReference type="PANTHER" id="PTHR22663">
    <property type="entry name" value="RING FINGER PROTEIN NARYA-RELATED"/>
    <property type="match status" value="1"/>
</dbReference>
<dbReference type="InterPro" id="IPR042123">
    <property type="entry name" value="Zip3/RNF212-like"/>
</dbReference>
<evidence type="ECO:0000256" key="3">
    <source>
        <dbReference type="ARBA" id="ARBA00022833"/>
    </source>
</evidence>
<feature type="compositionally biased region" description="Low complexity" evidence="7">
    <location>
        <begin position="276"/>
        <end position="321"/>
    </location>
</feature>
<dbReference type="PROSITE" id="PS50089">
    <property type="entry name" value="ZF_RING_2"/>
    <property type="match status" value="1"/>
</dbReference>
<dbReference type="CDD" id="cd14686">
    <property type="entry name" value="bZIP"/>
    <property type="match status" value="1"/>
</dbReference>
<feature type="compositionally biased region" description="Polar residues" evidence="7">
    <location>
        <begin position="138"/>
        <end position="154"/>
    </location>
</feature>
<accession>A0ABN8SB15</accession>
<name>A0ABN8SB15_9CNID</name>
<dbReference type="InterPro" id="IPR017907">
    <property type="entry name" value="Znf_RING_CS"/>
</dbReference>
<keyword evidence="6" id="KW-0175">Coiled coil</keyword>
<feature type="coiled-coil region" evidence="6">
    <location>
        <begin position="97"/>
        <end position="134"/>
    </location>
</feature>
<protein>
    <recommendedName>
        <fullName evidence="8">RING-type domain-containing protein</fullName>
    </recommendedName>
</protein>
<sequence>MADWVHCNNCFVRPGGGKRFSLTNCGHIYCEDCVRANPDHCFLCKRTCNSILLSSQMKPEVEMYFTDPAVLSKKYHSQLSQVIEFQKSHRQRLAANNDKRVQAAERLQRQISRLQELEREVATLQEENCHLKRLLAGNTSWPSTPHNHRNSPGATSVKRGHTPSPTCSQYSAVSPYGRTTPNSSQRDSKGLHQWQNHMPCTPAGPTRLSVRTPPYNGYMGTVRGTPSPNKQLLSRPGSAGGTPGAVLRTPYVMRTAKTPGSHEATTPSGLGAAGVSSSPMSMGSPTLSTRSSTPSNSRLCDRSQYTTPSSSQGGTQITSTPIQKERYSRKYTSLWFFCIICNHLTTSWHPKTLFNSHLLLFRRRRDGDAFESTGSL</sequence>
<evidence type="ECO:0000256" key="5">
    <source>
        <dbReference type="PROSITE-ProRule" id="PRU00175"/>
    </source>
</evidence>
<dbReference type="PANTHER" id="PTHR22663:SF17">
    <property type="entry name" value="RING FINGER PROTEIN NARYA-RELATED"/>
    <property type="match status" value="1"/>
</dbReference>
<keyword evidence="4" id="KW-0469">Meiosis</keyword>
<keyword evidence="1" id="KW-0479">Metal-binding</keyword>
<evidence type="ECO:0000256" key="2">
    <source>
        <dbReference type="ARBA" id="ARBA00022771"/>
    </source>
</evidence>
<dbReference type="Pfam" id="PF14634">
    <property type="entry name" value="zf-RING_5"/>
    <property type="match status" value="1"/>
</dbReference>
<feature type="domain" description="RING-type" evidence="8">
    <location>
        <begin position="7"/>
        <end position="45"/>
    </location>
</feature>
<reference evidence="9 10" key="1">
    <citation type="submission" date="2022-05" db="EMBL/GenBank/DDBJ databases">
        <authorList>
            <consortium name="Genoscope - CEA"/>
            <person name="William W."/>
        </authorList>
    </citation>
    <scope>NUCLEOTIDE SEQUENCE [LARGE SCALE GENOMIC DNA]</scope>
</reference>
<dbReference type="EMBL" id="CALNXK010000516">
    <property type="protein sequence ID" value="CAH3186994.1"/>
    <property type="molecule type" value="Genomic_DNA"/>
</dbReference>
<evidence type="ECO:0000313" key="9">
    <source>
        <dbReference type="EMBL" id="CAH3186994.1"/>
    </source>
</evidence>
<dbReference type="Proteomes" id="UP001159405">
    <property type="component" value="Unassembled WGS sequence"/>
</dbReference>
<keyword evidence="10" id="KW-1185">Reference proteome</keyword>